<dbReference type="SUPFAM" id="SSF54427">
    <property type="entry name" value="NTF2-like"/>
    <property type="match status" value="1"/>
</dbReference>
<sequence>MAEQVPAVGDVLTAIERRDWTRLERLLDPGVHWTTAVEEHLHGPAAVIDRLSRDPPPAPPSYHELRDGRVVRWIDVPG</sequence>
<dbReference type="InterPro" id="IPR032710">
    <property type="entry name" value="NTF2-like_dom_sf"/>
</dbReference>
<dbReference type="OrthoDB" id="6167040at2"/>
<reference evidence="1 2" key="1">
    <citation type="journal article" date="2010" name="Stand. Genomic Sci.">
        <title>Complete genome sequence of Conexibacter woesei type strain (ID131577).</title>
        <authorList>
            <person name="Pukall R."/>
            <person name="Lapidus A."/>
            <person name="Glavina Del Rio T."/>
            <person name="Copeland A."/>
            <person name="Tice H."/>
            <person name="Cheng J.-F."/>
            <person name="Lucas S."/>
            <person name="Chen F."/>
            <person name="Nolan M."/>
            <person name="Bruce D."/>
            <person name="Goodwin L."/>
            <person name="Pitluck S."/>
            <person name="Mavromatis K."/>
            <person name="Ivanova N."/>
            <person name="Ovchinnikova G."/>
            <person name="Pati A."/>
            <person name="Chen A."/>
            <person name="Palaniappan K."/>
            <person name="Land M."/>
            <person name="Hauser L."/>
            <person name="Chang Y.-J."/>
            <person name="Jeffries C.D."/>
            <person name="Chain P."/>
            <person name="Meincke L."/>
            <person name="Sims D."/>
            <person name="Brettin T."/>
            <person name="Detter J.C."/>
            <person name="Rohde M."/>
            <person name="Goeker M."/>
            <person name="Bristow J."/>
            <person name="Eisen J.A."/>
            <person name="Markowitz V."/>
            <person name="Kyrpides N.C."/>
            <person name="Klenk H.-P."/>
            <person name="Hugenholtz P."/>
        </authorList>
    </citation>
    <scope>NUCLEOTIDE SEQUENCE [LARGE SCALE GENOMIC DNA]</scope>
    <source>
        <strain evidence="2">DSM 14684 / CIP 108061 / JCM 11494 / NBRC 100937 / ID131577</strain>
    </source>
</reference>
<name>D3F0I4_CONWI</name>
<organism evidence="1 2">
    <name type="scientific">Conexibacter woesei (strain DSM 14684 / CCUG 47730 / CIP 108061 / JCM 11494 / NBRC 100937 / ID131577)</name>
    <dbReference type="NCBI Taxonomy" id="469383"/>
    <lineage>
        <taxon>Bacteria</taxon>
        <taxon>Bacillati</taxon>
        <taxon>Actinomycetota</taxon>
        <taxon>Thermoleophilia</taxon>
        <taxon>Solirubrobacterales</taxon>
        <taxon>Conexibacteraceae</taxon>
        <taxon>Conexibacter</taxon>
    </lineage>
</organism>
<keyword evidence="2" id="KW-1185">Reference proteome</keyword>
<reference evidence="2" key="2">
    <citation type="submission" date="2010-01" db="EMBL/GenBank/DDBJ databases">
        <title>The complete genome of Conexibacter woesei DSM 14684.</title>
        <authorList>
            <consortium name="US DOE Joint Genome Institute (JGI-PGF)"/>
            <person name="Lucas S."/>
            <person name="Copeland A."/>
            <person name="Lapidus A."/>
            <person name="Glavina del Rio T."/>
            <person name="Dalin E."/>
            <person name="Tice H."/>
            <person name="Bruce D."/>
            <person name="Goodwin L."/>
            <person name="Pitluck S."/>
            <person name="Kyrpides N."/>
            <person name="Mavromatis K."/>
            <person name="Ivanova N."/>
            <person name="Mikhailova N."/>
            <person name="Chertkov O."/>
            <person name="Brettin T."/>
            <person name="Detter J.C."/>
            <person name="Han C."/>
            <person name="Larimer F."/>
            <person name="Land M."/>
            <person name="Hauser L."/>
            <person name="Markowitz V."/>
            <person name="Cheng J.-F."/>
            <person name="Hugenholtz P."/>
            <person name="Woyke T."/>
            <person name="Wu D."/>
            <person name="Pukall R."/>
            <person name="Steenblock K."/>
            <person name="Schneider S."/>
            <person name="Klenk H.-P."/>
            <person name="Eisen J.A."/>
        </authorList>
    </citation>
    <scope>NUCLEOTIDE SEQUENCE [LARGE SCALE GENOMIC DNA]</scope>
    <source>
        <strain evidence="2">DSM 14684 / CIP 108061 / JCM 11494 / NBRC 100937 / ID131577</strain>
    </source>
</reference>
<dbReference type="HOGENOM" id="CLU_2634543_0_0_11"/>
<evidence type="ECO:0000313" key="1">
    <source>
        <dbReference type="EMBL" id="ADB52044.1"/>
    </source>
</evidence>
<evidence type="ECO:0008006" key="3">
    <source>
        <dbReference type="Google" id="ProtNLM"/>
    </source>
</evidence>
<dbReference type="Proteomes" id="UP000008229">
    <property type="component" value="Chromosome"/>
</dbReference>
<proteinExistence type="predicted"/>
<accession>D3F0I4</accession>
<gene>
    <name evidence="1" type="ordered locus">Cwoe_3627</name>
</gene>
<dbReference type="AlphaFoldDB" id="D3F0I4"/>
<dbReference type="RefSeq" id="WP_012935095.1">
    <property type="nucleotide sequence ID" value="NC_013739.1"/>
</dbReference>
<dbReference type="EMBL" id="CP001854">
    <property type="protein sequence ID" value="ADB52044.1"/>
    <property type="molecule type" value="Genomic_DNA"/>
</dbReference>
<protein>
    <recommendedName>
        <fullName evidence="3">SnoaL-like domain-containing protein</fullName>
    </recommendedName>
</protein>
<evidence type="ECO:0000313" key="2">
    <source>
        <dbReference type="Proteomes" id="UP000008229"/>
    </source>
</evidence>
<dbReference type="KEGG" id="cwo:Cwoe_3627"/>